<dbReference type="RefSeq" id="WP_117442968.1">
    <property type="nucleotide sequence ID" value="NZ_JAKNHC010000129.1"/>
</dbReference>
<dbReference type="PANTHER" id="PTHR34614:SF2">
    <property type="entry name" value="TRANSPOSASE IS4-LIKE DOMAIN-CONTAINING PROTEIN"/>
    <property type="match status" value="1"/>
</dbReference>
<dbReference type="EMBL" id="QVEV01000011">
    <property type="protein sequence ID" value="RGC15872.1"/>
    <property type="molecule type" value="Genomic_DNA"/>
</dbReference>
<name>A0A3E2VWZ7_CLOIN</name>
<sequence length="605" mass="71505">MSKRIKVTKSKNSESFYIIDDFTDPKTRKHSTFIVERLGSLSSLKSKYDTDSREVVLDNLKQYVYKLREQDKENKAIVSINFTPSQLIPLDDERLYNLGYMYFKNILFSLGIKDICQQITDRHKFQFDLTSIVSDLVNTRIIYPGSKRSSFKDAHHFLDVPQYQLEDVYRSLPVLADERYFIEKELYLNSSSMFERNNSVLFYDCTNFYFEIEEENDFLKYGKSKENRPNPIVQYGLFMDANGLPIADMTFEGNKNEQFSLRELEKQIEKDFQFSRFIVCADAGLNGWENKVYNDKKAHGAYIVTQPIKKLKKKLKDWATNPEGWRLLGHNKVFNIDEVDDAIVIDGVEYRTDTLIFYKDRWEKDTKKTEQSKQKYTLEEHIIVSFSTKYRKYQRRIRNKKLERARRLLKNPGKLDTKNPRDPRYYIQRMDTTQHGEVAEETAYSIDESKILDDMKYDGLYAVATDLEDSDISMIIKANKQRWEIEESFEIMKSEFKTRPVYVKKDDAINGHLLTCFIALLIYRILEKEFLKEKYTCQEIIDTLRALNLTHIGGSNYIPSFKRTKLVDELVQIFGFQPSRELITQKNLKKFSRVVNSRKSTKLNE</sequence>
<comment type="caution">
    <text evidence="2">The sequence shown here is derived from an EMBL/GenBank/DDBJ whole genome shotgun (WGS) entry which is preliminary data.</text>
</comment>
<organism evidence="2 3">
    <name type="scientific">Clostridium innocuum</name>
    <dbReference type="NCBI Taxonomy" id="1522"/>
    <lineage>
        <taxon>Bacteria</taxon>
        <taxon>Bacillati</taxon>
        <taxon>Bacillota</taxon>
        <taxon>Clostridia</taxon>
        <taxon>Eubacteriales</taxon>
        <taxon>Clostridiaceae</taxon>
        <taxon>Clostridium</taxon>
    </lineage>
</organism>
<dbReference type="GO" id="GO:0003677">
    <property type="term" value="F:DNA binding"/>
    <property type="evidence" value="ECO:0007669"/>
    <property type="project" value="InterPro"/>
</dbReference>
<gene>
    <name evidence="2" type="ORF">DXA38_09395</name>
</gene>
<dbReference type="Proteomes" id="UP000260025">
    <property type="component" value="Unassembled WGS sequence"/>
</dbReference>
<evidence type="ECO:0000313" key="3">
    <source>
        <dbReference type="Proteomes" id="UP000260025"/>
    </source>
</evidence>
<protein>
    <submittedName>
        <fullName evidence="2">IS1634 family transposase</fullName>
    </submittedName>
</protein>
<dbReference type="GO" id="GO:0006313">
    <property type="term" value="P:DNA transposition"/>
    <property type="evidence" value="ECO:0007669"/>
    <property type="project" value="InterPro"/>
</dbReference>
<dbReference type="InterPro" id="IPR012337">
    <property type="entry name" value="RNaseH-like_sf"/>
</dbReference>
<dbReference type="SUPFAM" id="SSF53098">
    <property type="entry name" value="Ribonuclease H-like"/>
    <property type="match status" value="1"/>
</dbReference>
<dbReference type="OrthoDB" id="9767746at2"/>
<evidence type="ECO:0000313" key="2">
    <source>
        <dbReference type="EMBL" id="RGC15872.1"/>
    </source>
</evidence>
<reference evidence="2 3" key="1">
    <citation type="submission" date="2018-08" db="EMBL/GenBank/DDBJ databases">
        <title>A genome reference for cultivated species of the human gut microbiota.</title>
        <authorList>
            <person name="Zou Y."/>
            <person name="Xue W."/>
            <person name="Luo G."/>
        </authorList>
    </citation>
    <scope>NUCLEOTIDE SEQUENCE [LARGE SCALE GENOMIC DNA]</scope>
    <source>
        <strain evidence="2 3">OF01-2LB</strain>
    </source>
</reference>
<dbReference type="GO" id="GO:0004803">
    <property type="term" value="F:transposase activity"/>
    <property type="evidence" value="ECO:0007669"/>
    <property type="project" value="InterPro"/>
</dbReference>
<dbReference type="PANTHER" id="PTHR34614">
    <property type="match status" value="1"/>
</dbReference>
<proteinExistence type="predicted"/>
<dbReference type="InterPro" id="IPR047654">
    <property type="entry name" value="IS1634_transpos"/>
</dbReference>
<dbReference type="Pfam" id="PF01609">
    <property type="entry name" value="DDE_Tnp_1"/>
    <property type="match status" value="1"/>
</dbReference>
<dbReference type="AlphaFoldDB" id="A0A3E2VWZ7"/>
<dbReference type="InterPro" id="IPR002559">
    <property type="entry name" value="Transposase_11"/>
</dbReference>
<accession>A0A3E2VWZ7</accession>
<feature type="domain" description="Transposase IS4-like" evidence="1">
    <location>
        <begin position="238"/>
        <end position="521"/>
    </location>
</feature>
<dbReference type="NCBIfam" id="NF033559">
    <property type="entry name" value="transpos_IS1634"/>
    <property type="match status" value="1"/>
</dbReference>
<evidence type="ECO:0000259" key="1">
    <source>
        <dbReference type="Pfam" id="PF01609"/>
    </source>
</evidence>